<proteinExistence type="predicted"/>
<protein>
    <submittedName>
        <fullName evidence="1">TIGR03089 family protein</fullName>
    </submittedName>
</protein>
<dbReference type="EMBL" id="JAENJH010000012">
    <property type="protein sequence ID" value="MBK1788861.1"/>
    <property type="molecule type" value="Genomic_DNA"/>
</dbReference>
<keyword evidence="2" id="KW-1185">Reference proteome</keyword>
<evidence type="ECO:0000313" key="1">
    <source>
        <dbReference type="EMBL" id="MBK1788861.1"/>
    </source>
</evidence>
<dbReference type="InterPro" id="IPR042099">
    <property type="entry name" value="ANL_N_sf"/>
</dbReference>
<gene>
    <name evidence="1" type="ORF">JHE00_31415</name>
</gene>
<sequence length="237" mass="24362">MSLTEHLLRPLLSSSARPVVTHYDDALGSRIELSVATLVNWAAKTANWLVEELDVEEGDAVAVDLPAHWQTAGVLLGTWWCGAHVVAGAAGARVAFVGPDGAADQVGEAETTAVVALDPLGRGLGGATPSGALDYLSEARLSGDDFSPLLPIAGDTPALLGSTVDEVLAQARARAGELGIGGGDRVLSTREWTLADGVLDALLAPLSVGAHLVQVTGSVPDKLAAHREAERTTVELT</sequence>
<dbReference type="InterPro" id="IPR017523">
    <property type="entry name" value="Rv3268"/>
</dbReference>
<reference evidence="1" key="1">
    <citation type="submission" date="2020-12" db="EMBL/GenBank/DDBJ databases">
        <title>Prauserella sp. ASG 168, a novel actinomycete isolated from cave rock.</title>
        <authorList>
            <person name="Suriyachadkun C."/>
        </authorList>
    </citation>
    <scope>NUCLEOTIDE SEQUENCE</scope>
    <source>
        <strain evidence="1">ASG 168</strain>
    </source>
</reference>
<evidence type="ECO:0000313" key="2">
    <source>
        <dbReference type="Proteomes" id="UP000635245"/>
    </source>
</evidence>
<dbReference type="SUPFAM" id="SSF56801">
    <property type="entry name" value="Acetyl-CoA synthetase-like"/>
    <property type="match status" value="1"/>
</dbReference>
<dbReference type="Gene3D" id="3.40.50.12780">
    <property type="entry name" value="N-terminal domain of ligase-like"/>
    <property type="match status" value="1"/>
</dbReference>
<dbReference type="NCBIfam" id="TIGR03089">
    <property type="entry name" value="TIGR03089 family protein"/>
    <property type="match status" value="1"/>
</dbReference>
<name>A0A934V4Y9_9PSEU</name>
<dbReference type="RefSeq" id="WP_200325209.1">
    <property type="nucleotide sequence ID" value="NZ_JAENJH010000012.1"/>
</dbReference>
<dbReference type="AlphaFoldDB" id="A0A934V4Y9"/>
<dbReference type="Proteomes" id="UP000635245">
    <property type="component" value="Unassembled WGS sequence"/>
</dbReference>
<accession>A0A934V4Y9</accession>
<organism evidence="1 2">
    <name type="scientific">Prauserella cavernicola</name>
    <dbReference type="NCBI Taxonomy" id="2800127"/>
    <lineage>
        <taxon>Bacteria</taxon>
        <taxon>Bacillati</taxon>
        <taxon>Actinomycetota</taxon>
        <taxon>Actinomycetes</taxon>
        <taxon>Pseudonocardiales</taxon>
        <taxon>Pseudonocardiaceae</taxon>
        <taxon>Prauserella</taxon>
    </lineage>
</organism>
<comment type="caution">
    <text evidence="1">The sequence shown here is derived from an EMBL/GenBank/DDBJ whole genome shotgun (WGS) entry which is preliminary data.</text>
</comment>